<dbReference type="InterPro" id="IPR023213">
    <property type="entry name" value="CAT-like_dom_sf"/>
</dbReference>
<feature type="region of interest" description="Disordered" evidence="8">
    <location>
        <begin position="78"/>
        <end position="141"/>
    </location>
</feature>
<keyword evidence="6 7" id="KW-0012">Acyltransferase</keyword>
<dbReference type="SUPFAM" id="SSF51230">
    <property type="entry name" value="Single hybrid motif"/>
    <property type="match status" value="1"/>
</dbReference>
<evidence type="ECO:0000256" key="3">
    <source>
        <dbReference type="ARBA" id="ARBA00011484"/>
    </source>
</evidence>
<evidence type="ECO:0000256" key="1">
    <source>
        <dbReference type="ARBA" id="ARBA00001938"/>
    </source>
</evidence>
<dbReference type="InterPro" id="IPR050743">
    <property type="entry name" value="2-oxoacid_DH_E2_comp"/>
</dbReference>
<evidence type="ECO:0000256" key="2">
    <source>
        <dbReference type="ARBA" id="ARBA00007317"/>
    </source>
</evidence>
<comment type="cofactor">
    <cofactor evidence="1 7">
        <name>(R)-lipoate</name>
        <dbReference type="ChEBI" id="CHEBI:83088"/>
    </cofactor>
</comment>
<dbReference type="InterPro" id="IPR003016">
    <property type="entry name" value="2-oxoA_DH_lipoyl-BS"/>
</dbReference>
<evidence type="ECO:0000259" key="9">
    <source>
        <dbReference type="PROSITE" id="PS50968"/>
    </source>
</evidence>
<dbReference type="CDD" id="cd06849">
    <property type="entry name" value="lipoyl_domain"/>
    <property type="match status" value="1"/>
</dbReference>
<dbReference type="EC" id="2.3.1.-" evidence="7"/>
<keyword evidence="12" id="KW-1185">Reference proteome</keyword>
<dbReference type="InterPro" id="IPR004167">
    <property type="entry name" value="PSBD"/>
</dbReference>
<dbReference type="Gene3D" id="4.10.320.10">
    <property type="entry name" value="E3-binding domain"/>
    <property type="match status" value="1"/>
</dbReference>
<comment type="caution">
    <text evidence="11">The sequence shown here is derived from an EMBL/GenBank/DDBJ whole genome shotgun (WGS) entry which is preliminary data.</text>
</comment>
<reference evidence="11 12" key="1">
    <citation type="submission" date="2021-04" db="EMBL/GenBank/DDBJ databases">
        <authorList>
            <person name="Ivanova A."/>
        </authorList>
    </citation>
    <scope>NUCLEOTIDE SEQUENCE [LARGE SCALE GENOMIC DNA]</scope>
    <source>
        <strain evidence="11 12">G18</strain>
    </source>
</reference>
<dbReference type="InterPro" id="IPR001078">
    <property type="entry name" value="2-oxoacid_DH_actylTfrase"/>
</dbReference>
<dbReference type="SUPFAM" id="SSF52777">
    <property type="entry name" value="CoA-dependent acyltransferases"/>
    <property type="match status" value="1"/>
</dbReference>
<dbReference type="Gene3D" id="2.40.50.100">
    <property type="match status" value="1"/>
</dbReference>
<evidence type="ECO:0000313" key="11">
    <source>
        <dbReference type="EMBL" id="MBP3959746.1"/>
    </source>
</evidence>
<evidence type="ECO:0000256" key="6">
    <source>
        <dbReference type="ARBA" id="ARBA00023315"/>
    </source>
</evidence>
<feature type="compositionally biased region" description="Polar residues" evidence="8">
    <location>
        <begin position="128"/>
        <end position="138"/>
    </location>
</feature>
<evidence type="ECO:0000256" key="5">
    <source>
        <dbReference type="ARBA" id="ARBA00022823"/>
    </source>
</evidence>
<proteinExistence type="inferred from homology"/>
<feature type="compositionally biased region" description="Basic and acidic residues" evidence="8">
    <location>
        <begin position="106"/>
        <end position="115"/>
    </location>
</feature>
<dbReference type="PROSITE" id="PS51826">
    <property type="entry name" value="PSBD"/>
    <property type="match status" value="1"/>
</dbReference>
<dbReference type="Pfam" id="PF00198">
    <property type="entry name" value="2-oxoacid_dh"/>
    <property type="match status" value="1"/>
</dbReference>
<keyword evidence="4 7" id="KW-0808">Transferase</keyword>
<dbReference type="Pfam" id="PF02817">
    <property type="entry name" value="E3_binding"/>
    <property type="match status" value="1"/>
</dbReference>
<dbReference type="PROSITE" id="PS50968">
    <property type="entry name" value="BIOTINYL_LIPOYL"/>
    <property type="match status" value="1"/>
</dbReference>
<evidence type="ECO:0000259" key="10">
    <source>
        <dbReference type="PROSITE" id="PS51826"/>
    </source>
</evidence>
<feature type="domain" description="Lipoyl-binding" evidence="9">
    <location>
        <begin position="1"/>
        <end position="75"/>
    </location>
</feature>
<dbReference type="PANTHER" id="PTHR43178:SF5">
    <property type="entry name" value="LIPOAMIDE ACYLTRANSFERASE COMPONENT OF BRANCHED-CHAIN ALPHA-KETO ACID DEHYDROGENASE COMPLEX, MITOCHONDRIAL"/>
    <property type="match status" value="1"/>
</dbReference>
<dbReference type="Gene3D" id="3.30.559.10">
    <property type="entry name" value="Chloramphenicol acetyltransferase-like domain"/>
    <property type="match status" value="1"/>
</dbReference>
<accession>A0ABS5C175</accession>
<name>A0ABS5C175_9BACT</name>
<dbReference type="RefSeq" id="WP_210660505.1">
    <property type="nucleotide sequence ID" value="NZ_JAGKQQ010000001.1"/>
</dbReference>
<organism evidence="11 12">
    <name type="scientific">Gemmata palustris</name>
    <dbReference type="NCBI Taxonomy" id="2822762"/>
    <lineage>
        <taxon>Bacteria</taxon>
        <taxon>Pseudomonadati</taxon>
        <taxon>Planctomycetota</taxon>
        <taxon>Planctomycetia</taxon>
        <taxon>Gemmatales</taxon>
        <taxon>Gemmataceae</taxon>
        <taxon>Gemmata</taxon>
    </lineage>
</organism>
<dbReference type="PANTHER" id="PTHR43178">
    <property type="entry name" value="DIHYDROLIPOAMIDE ACETYLTRANSFERASE COMPONENT OF PYRUVATE DEHYDROGENASE COMPLEX"/>
    <property type="match status" value="1"/>
</dbReference>
<dbReference type="Pfam" id="PF00364">
    <property type="entry name" value="Biotin_lipoyl"/>
    <property type="match status" value="1"/>
</dbReference>
<dbReference type="SUPFAM" id="SSF47005">
    <property type="entry name" value="Peripheral subunit-binding domain of 2-oxo acid dehydrogenase complex"/>
    <property type="match status" value="1"/>
</dbReference>
<dbReference type="PROSITE" id="PS00189">
    <property type="entry name" value="LIPOYL"/>
    <property type="match status" value="1"/>
</dbReference>
<comment type="subunit">
    <text evidence="3">Forms a 24-polypeptide structural core with octahedral symmetry.</text>
</comment>
<comment type="similarity">
    <text evidence="2 7">Belongs to the 2-oxoacid dehydrogenase family.</text>
</comment>
<keyword evidence="5 7" id="KW-0450">Lipoyl</keyword>
<feature type="domain" description="Peripheral subunit-binding (PSBD)" evidence="10">
    <location>
        <begin position="140"/>
        <end position="177"/>
    </location>
</feature>
<dbReference type="Proteomes" id="UP000676565">
    <property type="component" value="Unassembled WGS sequence"/>
</dbReference>
<protein>
    <recommendedName>
        <fullName evidence="7">Dihydrolipoamide acetyltransferase component of pyruvate dehydrogenase complex</fullName>
        <ecNumber evidence="7">2.3.1.-</ecNumber>
    </recommendedName>
</protein>
<evidence type="ECO:0000256" key="4">
    <source>
        <dbReference type="ARBA" id="ARBA00022679"/>
    </source>
</evidence>
<dbReference type="InterPro" id="IPR011053">
    <property type="entry name" value="Single_hybrid_motif"/>
</dbReference>
<evidence type="ECO:0000256" key="8">
    <source>
        <dbReference type="SAM" id="MobiDB-lite"/>
    </source>
</evidence>
<dbReference type="InterPro" id="IPR036625">
    <property type="entry name" value="E3-bd_dom_sf"/>
</dbReference>
<dbReference type="EMBL" id="JAGKQQ010000001">
    <property type="protein sequence ID" value="MBP3959746.1"/>
    <property type="molecule type" value="Genomic_DNA"/>
</dbReference>
<evidence type="ECO:0000256" key="7">
    <source>
        <dbReference type="RuleBase" id="RU003423"/>
    </source>
</evidence>
<dbReference type="InterPro" id="IPR000089">
    <property type="entry name" value="Biotin_lipoyl"/>
</dbReference>
<evidence type="ECO:0000313" key="12">
    <source>
        <dbReference type="Proteomes" id="UP000676565"/>
    </source>
</evidence>
<sequence length="440" mass="46391">MDYPLPPVGEGLLEVELTRWLVRPGDAIARGQAMAEVMSDKASMEVPAPFAGTITALSATPGTKIKVGQVILSYNPVGEGAKSIPPSPPEGKGEIERQPTPPAPFPKKEGGEKQKPASGSSILGEGASGTSNGHTTTLPPAAPSVRMLARKLGVDLAHVRGSGPHGRILLDDLTPYLAPRPSASARPASAPSGTDTSKLDFGIAGTRQKLIGLRRRIAEHMVESKKHIPHYSYIDECDLTDVVKLRNQLREPLARAGVKLTYLAFFVKAVARALKEVPVVNSTYDEAAGEVVLHDKYHIGVAVAAPSGLMVPVVKDADKKDLATIATDIERLGNDAKTGKSKIDDLRGSTFTVTSVGGIGGLISTPIINHPEVGIMGVGKVVKRPLYDANGALKPSDIVYLSFSFDHRVLDGAIGAAFGNAVVRYLQNPAVLLLPETFGV</sequence>
<gene>
    <name evidence="11" type="ORF">J8F10_31250</name>
</gene>